<organism evidence="1 2">
    <name type="scientific">Vaccinium darrowii</name>
    <dbReference type="NCBI Taxonomy" id="229202"/>
    <lineage>
        <taxon>Eukaryota</taxon>
        <taxon>Viridiplantae</taxon>
        <taxon>Streptophyta</taxon>
        <taxon>Embryophyta</taxon>
        <taxon>Tracheophyta</taxon>
        <taxon>Spermatophyta</taxon>
        <taxon>Magnoliopsida</taxon>
        <taxon>eudicotyledons</taxon>
        <taxon>Gunneridae</taxon>
        <taxon>Pentapetalae</taxon>
        <taxon>asterids</taxon>
        <taxon>Ericales</taxon>
        <taxon>Ericaceae</taxon>
        <taxon>Vaccinioideae</taxon>
        <taxon>Vaccinieae</taxon>
        <taxon>Vaccinium</taxon>
    </lineage>
</organism>
<proteinExistence type="predicted"/>
<comment type="caution">
    <text evidence="1">The sequence shown here is derived from an EMBL/GenBank/DDBJ whole genome shotgun (WGS) entry which is preliminary data.</text>
</comment>
<reference evidence="1 2" key="1">
    <citation type="journal article" date="2021" name="Hortic Res">
        <title>High-quality reference genome and annotation aids understanding of berry development for evergreen blueberry (Vaccinium darrowii).</title>
        <authorList>
            <person name="Yu J."/>
            <person name="Hulse-Kemp A.M."/>
            <person name="Babiker E."/>
            <person name="Staton M."/>
        </authorList>
    </citation>
    <scope>NUCLEOTIDE SEQUENCE [LARGE SCALE GENOMIC DNA]</scope>
    <source>
        <strain evidence="2">cv. NJ 8807/NJ 8810</strain>
        <tissue evidence="1">Young leaf</tissue>
    </source>
</reference>
<evidence type="ECO:0000313" key="2">
    <source>
        <dbReference type="Proteomes" id="UP000828048"/>
    </source>
</evidence>
<name>A0ACB7X694_9ERIC</name>
<sequence>MSARFLLEELPIRISRLAVELDSLPFGLSLQPAVLKVRDRYLDSFRDLRSFPAIKETIEEESFPAIKETTEEELEFAQMLGKIIIRHNNYVGAIDGTQIEAWVPRNRQVVSRRRKPTVTQNVMAICSFDVKFTYVYPGWEGSAHNGRVFSAAASNTANNFSYP</sequence>
<keyword evidence="2" id="KW-1185">Reference proteome</keyword>
<accession>A0ACB7X694</accession>
<dbReference type="EMBL" id="CM037152">
    <property type="protein sequence ID" value="KAH7836060.1"/>
    <property type="molecule type" value="Genomic_DNA"/>
</dbReference>
<evidence type="ECO:0000313" key="1">
    <source>
        <dbReference type="EMBL" id="KAH7836060.1"/>
    </source>
</evidence>
<protein>
    <submittedName>
        <fullName evidence="1">Uncharacterized protein</fullName>
    </submittedName>
</protein>
<gene>
    <name evidence="1" type="ORF">Vadar_032361</name>
</gene>
<dbReference type="Proteomes" id="UP000828048">
    <property type="component" value="Chromosome 2"/>
</dbReference>